<evidence type="ECO:0000313" key="5">
    <source>
        <dbReference type="EMBL" id="MBB5801842.1"/>
    </source>
</evidence>
<dbReference type="Proteomes" id="UP000552097">
    <property type="component" value="Unassembled WGS sequence"/>
</dbReference>
<accession>A0A7W9HGI8</accession>
<evidence type="ECO:0000256" key="2">
    <source>
        <dbReference type="ARBA" id="ARBA00022679"/>
    </source>
</evidence>
<protein>
    <submittedName>
        <fullName evidence="5">3-oxoacyl-[acyl-carrier-protein] synthase II</fullName>
        <ecNumber evidence="5">2.3.1.179</ecNumber>
    </submittedName>
</protein>
<dbReference type="EC" id="2.3.1.179" evidence="5"/>
<dbReference type="GO" id="GO:0004315">
    <property type="term" value="F:3-oxoacyl-[acyl-carrier-protein] synthase activity"/>
    <property type="evidence" value="ECO:0007669"/>
    <property type="project" value="UniProtKB-EC"/>
</dbReference>
<dbReference type="InterPro" id="IPR018201">
    <property type="entry name" value="Ketoacyl_synth_AS"/>
</dbReference>
<dbReference type="AlphaFoldDB" id="A0A7W9HGI8"/>
<sequence>MTETETVRVAIVAVGAVTAHGPAAADLWAGAVAGRVAIRPVQHLPMDGLSTKIAGEVETVPDPRRRYPRPDGFTERALDLALAAADEALAGLPARLIDPDRFGVVLGTCNAGLLSGREWLRVDTEGGTPDPKLADLVTPQALAEALAADFGLRGPVLAVNTACASGANAIGMAADLVRTGRADAMLAGGTDALSDVVLAGFNSLESLSAEPAAPYSGNRSGLSLGEGSGLVLLVGAELAERLGLTCLAEVAGYGLSSDGYDATAPRPDGSGAANAIRDALRQGGIEPADVGYVNGHGTGTPKNDPAETKAIRLALGDAADGVLVSSTKSMVGHLLGAAGAVEGIVTAHAVAQGLAPPTAGYLTADPECDLDYLPNGAGSFDRPFALSNNFAFAGANAALLLARPGTSYTRPVRDTDDVVITGVSALTPAGHGIDAAAAAVLAGIPVGDAEHGMLLGRVAVDPEPYLTRKQRRRMDRLGVLSVISAADALRAAGIEPGTPQAAEVGVLFGTGTGPMEAMRKFVVPLLADGPAAADPGVFPNTVYNQAAGQVAMHLGLYGPTSTLSVGHATGAACVGYAADLIADRHVQAMVVTVTDTLTDEVVRAYDAQGALGGDDAFALAEGSVALVLESRASAAARGATVLGTVLGHGNASDASRSRRWDARGRGMERAMTAALADAGLAPTQIEQVWLAAAGLTAADRPESLAVDRLFGPAGPARHAPKRVLGEPMGVGPALSLALAVHGSGGPVLVNGSSLGGTHHCLVAGRNKE</sequence>
<dbReference type="EMBL" id="JACHMO010000001">
    <property type="protein sequence ID" value="MBB5801842.1"/>
    <property type="molecule type" value="Genomic_DNA"/>
</dbReference>
<feature type="domain" description="Ketosynthase family 3 (KS3)" evidence="4">
    <location>
        <begin position="6"/>
        <end position="403"/>
    </location>
</feature>
<feature type="domain" description="Ketosynthase family 3 (KS3)" evidence="4">
    <location>
        <begin position="415"/>
        <end position="768"/>
    </location>
</feature>
<dbReference type="InterPro" id="IPR014030">
    <property type="entry name" value="Ketoacyl_synth_N"/>
</dbReference>
<dbReference type="InterPro" id="IPR020841">
    <property type="entry name" value="PKS_Beta-ketoAc_synthase_dom"/>
</dbReference>
<keyword evidence="2 3" id="KW-0808">Transferase</keyword>
<dbReference type="InterPro" id="IPR016039">
    <property type="entry name" value="Thiolase-like"/>
</dbReference>
<dbReference type="GO" id="GO:0006633">
    <property type="term" value="P:fatty acid biosynthetic process"/>
    <property type="evidence" value="ECO:0007669"/>
    <property type="project" value="InterPro"/>
</dbReference>
<reference evidence="5 6" key="1">
    <citation type="submission" date="2020-08" db="EMBL/GenBank/DDBJ databases">
        <title>Sequencing the genomes of 1000 actinobacteria strains.</title>
        <authorList>
            <person name="Klenk H.-P."/>
        </authorList>
    </citation>
    <scope>NUCLEOTIDE SEQUENCE [LARGE SCALE GENOMIC DNA]</scope>
    <source>
        <strain evidence="5 6">DSM 45486</strain>
    </source>
</reference>
<comment type="caution">
    <text evidence="5">The sequence shown here is derived from an EMBL/GenBank/DDBJ whole genome shotgun (WGS) entry which is preliminary data.</text>
</comment>
<evidence type="ECO:0000259" key="4">
    <source>
        <dbReference type="PROSITE" id="PS52004"/>
    </source>
</evidence>
<dbReference type="Pfam" id="PF02801">
    <property type="entry name" value="Ketoacyl-synt_C"/>
    <property type="match status" value="2"/>
</dbReference>
<proteinExistence type="inferred from homology"/>
<comment type="similarity">
    <text evidence="1 3">Belongs to the thiolase-like superfamily. Beta-ketoacyl-ACP synthases family.</text>
</comment>
<organism evidence="5 6">
    <name type="scientific">Saccharothrix ecbatanensis</name>
    <dbReference type="NCBI Taxonomy" id="1105145"/>
    <lineage>
        <taxon>Bacteria</taxon>
        <taxon>Bacillati</taxon>
        <taxon>Actinomycetota</taxon>
        <taxon>Actinomycetes</taxon>
        <taxon>Pseudonocardiales</taxon>
        <taxon>Pseudonocardiaceae</taxon>
        <taxon>Saccharothrix</taxon>
    </lineage>
</organism>
<dbReference type="Gene3D" id="3.40.47.10">
    <property type="match status" value="3"/>
</dbReference>
<dbReference type="Pfam" id="PF00109">
    <property type="entry name" value="ketoacyl-synt"/>
    <property type="match status" value="2"/>
</dbReference>
<dbReference type="SUPFAM" id="SSF53901">
    <property type="entry name" value="Thiolase-like"/>
    <property type="match status" value="4"/>
</dbReference>
<evidence type="ECO:0000256" key="3">
    <source>
        <dbReference type="RuleBase" id="RU003694"/>
    </source>
</evidence>
<keyword evidence="5" id="KW-0012">Acyltransferase</keyword>
<dbReference type="PROSITE" id="PS00606">
    <property type="entry name" value="KS3_1"/>
    <property type="match status" value="1"/>
</dbReference>
<gene>
    <name evidence="5" type="ORF">F4560_001610</name>
</gene>
<dbReference type="InterPro" id="IPR014031">
    <property type="entry name" value="Ketoacyl_synth_C"/>
</dbReference>
<dbReference type="GO" id="GO:0005829">
    <property type="term" value="C:cytosol"/>
    <property type="evidence" value="ECO:0007669"/>
    <property type="project" value="TreeGrafter"/>
</dbReference>
<name>A0A7W9HGI8_9PSEU</name>
<evidence type="ECO:0000313" key="6">
    <source>
        <dbReference type="Proteomes" id="UP000552097"/>
    </source>
</evidence>
<dbReference type="CDD" id="cd00834">
    <property type="entry name" value="KAS_I_II"/>
    <property type="match status" value="1"/>
</dbReference>
<keyword evidence="6" id="KW-1185">Reference proteome</keyword>
<dbReference type="RefSeq" id="WP_184918175.1">
    <property type="nucleotide sequence ID" value="NZ_JACHMO010000001.1"/>
</dbReference>
<evidence type="ECO:0000256" key="1">
    <source>
        <dbReference type="ARBA" id="ARBA00008467"/>
    </source>
</evidence>
<dbReference type="SMART" id="SM00825">
    <property type="entry name" value="PKS_KS"/>
    <property type="match status" value="1"/>
</dbReference>
<dbReference type="InterPro" id="IPR000794">
    <property type="entry name" value="Beta-ketoacyl_synthase"/>
</dbReference>
<dbReference type="PANTHER" id="PTHR11712">
    <property type="entry name" value="POLYKETIDE SYNTHASE-RELATED"/>
    <property type="match status" value="1"/>
</dbReference>
<dbReference type="PANTHER" id="PTHR11712:SF336">
    <property type="entry name" value="3-OXOACYL-[ACYL-CARRIER-PROTEIN] SYNTHASE, MITOCHONDRIAL"/>
    <property type="match status" value="1"/>
</dbReference>
<dbReference type="PROSITE" id="PS52004">
    <property type="entry name" value="KS3_2"/>
    <property type="match status" value="2"/>
</dbReference>